<evidence type="ECO:0000313" key="1">
    <source>
        <dbReference type="EMBL" id="GAA2172419.1"/>
    </source>
</evidence>
<proteinExistence type="predicted"/>
<dbReference type="EMBL" id="BAAAQT010000005">
    <property type="protein sequence ID" value="GAA2172419.1"/>
    <property type="molecule type" value="Genomic_DNA"/>
</dbReference>
<evidence type="ECO:0000313" key="2">
    <source>
        <dbReference type="Proteomes" id="UP001501599"/>
    </source>
</evidence>
<sequence length="124" mass="14059">MKAAREYVARVLAEHLPKAWRVVDNENGSDVIDRITVRVRNQRVRRLAEASMGAYDHTLLVRVTSHLTDQARAERDLEDALPDLLAVIEDHLGAAWDEAEKVLDPDTQTLAWDVPVHVITSRED</sequence>
<gene>
    <name evidence="1" type="ORF">GCM10009846_10280</name>
</gene>
<dbReference type="Proteomes" id="UP001501599">
    <property type="component" value="Unassembled WGS sequence"/>
</dbReference>
<comment type="caution">
    <text evidence="1">The sequence shown here is derived from an EMBL/GenBank/DDBJ whole genome shotgun (WGS) entry which is preliminary data.</text>
</comment>
<accession>A0ABP5MD92</accession>
<keyword evidence="2" id="KW-1185">Reference proteome</keyword>
<reference evidence="2" key="1">
    <citation type="journal article" date="2019" name="Int. J. Syst. Evol. Microbiol.">
        <title>The Global Catalogue of Microorganisms (GCM) 10K type strain sequencing project: providing services to taxonomists for standard genome sequencing and annotation.</title>
        <authorList>
            <consortium name="The Broad Institute Genomics Platform"/>
            <consortium name="The Broad Institute Genome Sequencing Center for Infectious Disease"/>
            <person name="Wu L."/>
            <person name="Ma J."/>
        </authorList>
    </citation>
    <scope>NUCLEOTIDE SEQUENCE [LARGE SCALE GENOMIC DNA]</scope>
    <source>
        <strain evidence="2">JCM 16026</strain>
    </source>
</reference>
<name>A0ABP5MD92_9MICO</name>
<dbReference type="RefSeq" id="WP_344341149.1">
    <property type="nucleotide sequence ID" value="NZ_BAAAQT010000005.1"/>
</dbReference>
<organism evidence="1 2">
    <name type="scientific">Agrococcus versicolor</name>
    <dbReference type="NCBI Taxonomy" id="501482"/>
    <lineage>
        <taxon>Bacteria</taxon>
        <taxon>Bacillati</taxon>
        <taxon>Actinomycetota</taxon>
        <taxon>Actinomycetes</taxon>
        <taxon>Micrococcales</taxon>
        <taxon>Microbacteriaceae</taxon>
        <taxon>Agrococcus</taxon>
    </lineage>
</organism>
<protein>
    <submittedName>
        <fullName evidence="1">Uncharacterized protein</fullName>
    </submittedName>
</protein>